<keyword evidence="3" id="KW-0804">Transcription</keyword>
<evidence type="ECO:0000256" key="5">
    <source>
        <dbReference type="SAM" id="MobiDB-lite"/>
    </source>
</evidence>
<proteinExistence type="predicted"/>
<evidence type="ECO:0000256" key="3">
    <source>
        <dbReference type="ARBA" id="ARBA00023163"/>
    </source>
</evidence>
<accession>A0ABS6W7V5</accession>
<evidence type="ECO:0000259" key="6">
    <source>
        <dbReference type="PROSITE" id="PS50977"/>
    </source>
</evidence>
<evidence type="ECO:0000256" key="4">
    <source>
        <dbReference type="PROSITE-ProRule" id="PRU00335"/>
    </source>
</evidence>
<dbReference type="PROSITE" id="PS50977">
    <property type="entry name" value="HTH_TETR_2"/>
    <property type="match status" value="1"/>
</dbReference>
<name>A0ABS6W7V5_9BIFI</name>
<keyword evidence="2 4" id="KW-0238">DNA-binding</keyword>
<feature type="region of interest" description="Disordered" evidence="5">
    <location>
        <begin position="1"/>
        <end position="29"/>
    </location>
</feature>
<evidence type="ECO:0000313" key="8">
    <source>
        <dbReference type="Proteomes" id="UP000812844"/>
    </source>
</evidence>
<evidence type="ECO:0000313" key="7">
    <source>
        <dbReference type="EMBL" id="MBW3082578.1"/>
    </source>
</evidence>
<comment type="caution">
    <text evidence="7">The sequence shown here is derived from an EMBL/GenBank/DDBJ whole genome shotgun (WGS) entry which is preliminary data.</text>
</comment>
<dbReference type="RefSeq" id="WP_219080887.1">
    <property type="nucleotide sequence ID" value="NZ_JAHBBD010000006.1"/>
</dbReference>
<reference evidence="7 8" key="1">
    <citation type="submission" date="2021-05" db="EMBL/GenBank/DDBJ databases">
        <title>Phylogenetic classification of ten novel species belonging to the genus Bifidobacterium comprising B. colchicus sp. nov., B. abeli sp. nov., B. bicoloris sp. nov., B. guerezis sp. nov., B. rosaliae sp. nov., B. santillanensis sp. nov., B. argentati sp. nov., B. amazzoni sp. nov., B. pluviali sp. nov., and B. pinnaculum sp. nov.</title>
        <authorList>
            <person name="Lugli G.A."/>
            <person name="Ruiz Garcia L."/>
            <person name="Margolles A."/>
            <person name="Ventura M."/>
        </authorList>
    </citation>
    <scope>NUCLEOTIDE SEQUENCE [LARGE SCALE GENOMIC DNA]</scope>
    <source>
        <strain evidence="7 8">6T3</strain>
    </source>
</reference>
<sequence length="275" mass="29435">MMTTDSAATAAQAASVAPTASARHRRTREATDRKIVQAVLGIATTEGIGAVTIEKVARASGVAKTTIYRRYRDTDDLLESISTLDIVRSPHVEDLPPSRANLERLLTRLAQRFDEGIGVKAVGLVLSSDNAFFRRIFDQGIPPLERHLSEFFLRGEREGVFRPGLDVRLLFDTIIGSMIADRAISAAEARRADGGREGRNKAGGAGDDAETEDTGVSERDAAAADVGTVAEIASDAPRATTISDTSDTADISSATDALDWARRMADLLWPAIAAR</sequence>
<keyword evidence="8" id="KW-1185">Reference proteome</keyword>
<dbReference type="InterPro" id="IPR050109">
    <property type="entry name" value="HTH-type_TetR-like_transc_reg"/>
</dbReference>
<organism evidence="7 8">
    <name type="scientific">Bifidobacterium phasiani</name>
    <dbReference type="NCBI Taxonomy" id="2834431"/>
    <lineage>
        <taxon>Bacteria</taxon>
        <taxon>Bacillati</taxon>
        <taxon>Actinomycetota</taxon>
        <taxon>Actinomycetes</taxon>
        <taxon>Bifidobacteriales</taxon>
        <taxon>Bifidobacteriaceae</taxon>
        <taxon>Bifidobacterium</taxon>
    </lineage>
</organism>
<protein>
    <submittedName>
        <fullName evidence="7">TetR/AcrR family transcriptional regulator</fullName>
    </submittedName>
</protein>
<feature type="compositionally biased region" description="Low complexity" evidence="5">
    <location>
        <begin position="1"/>
        <end position="21"/>
    </location>
</feature>
<feature type="compositionally biased region" description="Basic and acidic residues" evidence="5">
    <location>
        <begin position="189"/>
        <end position="200"/>
    </location>
</feature>
<gene>
    <name evidence="7" type="ORF">KIH73_04145</name>
</gene>
<feature type="DNA-binding region" description="H-T-H motif" evidence="4">
    <location>
        <begin position="52"/>
        <end position="71"/>
    </location>
</feature>
<dbReference type="Pfam" id="PF00440">
    <property type="entry name" value="TetR_N"/>
    <property type="match status" value="1"/>
</dbReference>
<dbReference type="Proteomes" id="UP000812844">
    <property type="component" value="Unassembled WGS sequence"/>
</dbReference>
<evidence type="ECO:0000256" key="2">
    <source>
        <dbReference type="ARBA" id="ARBA00023125"/>
    </source>
</evidence>
<dbReference type="EMBL" id="JAHBBD010000006">
    <property type="protein sequence ID" value="MBW3082578.1"/>
    <property type="molecule type" value="Genomic_DNA"/>
</dbReference>
<dbReference type="InterPro" id="IPR001647">
    <property type="entry name" value="HTH_TetR"/>
</dbReference>
<keyword evidence="1" id="KW-0805">Transcription regulation</keyword>
<dbReference type="PANTHER" id="PTHR30055">
    <property type="entry name" value="HTH-TYPE TRANSCRIPTIONAL REGULATOR RUTR"/>
    <property type="match status" value="1"/>
</dbReference>
<dbReference type="PANTHER" id="PTHR30055:SF234">
    <property type="entry name" value="HTH-TYPE TRANSCRIPTIONAL REGULATOR BETI"/>
    <property type="match status" value="1"/>
</dbReference>
<feature type="domain" description="HTH tetR-type" evidence="6">
    <location>
        <begin position="29"/>
        <end position="89"/>
    </location>
</feature>
<evidence type="ECO:0000256" key="1">
    <source>
        <dbReference type="ARBA" id="ARBA00023015"/>
    </source>
</evidence>
<feature type="region of interest" description="Disordered" evidence="5">
    <location>
        <begin position="189"/>
        <end position="221"/>
    </location>
</feature>